<keyword evidence="4" id="KW-1185">Reference proteome</keyword>
<name>A0ABR9XAC4_9RHOB</name>
<keyword evidence="3" id="KW-0012">Acyltransferase</keyword>
<feature type="transmembrane region" description="Helical" evidence="1">
    <location>
        <begin position="99"/>
        <end position="120"/>
    </location>
</feature>
<evidence type="ECO:0000313" key="4">
    <source>
        <dbReference type="Proteomes" id="UP000607796"/>
    </source>
</evidence>
<dbReference type="GO" id="GO:0016746">
    <property type="term" value="F:acyltransferase activity"/>
    <property type="evidence" value="ECO:0007669"/>
    <property type="project" value="UniProtKB-KW"/>
</dbReference>
<keyword evidence="1" id="KW-0472">Membrane</keyword>
<feature type="transmembrane region" description="Helical" evidence="1">
    <location>
        <begin position="172"/>
        <end position="191"/>
    </location>
</feature>
<evidence type="ECO:0000313" key="3">
    <source>
        <dbReference type="EMBL" id="MBE9640452.1"/>
    </source>
</evidence>
<gene>
    <name evidence="3" type="ORF">IQ782_26715</name>
</gene>
<keyword evidence="3" id="KW-0808">Transferase</keyword>
<feature type="transmembrane region" description="Helical" evidence="1">
    <location>
        <begin position="64"/>
        <end position="83"/>
    </location>
</feature>
<proteinExistence type="predicted"/>
<feature type="transmembrane region" description="Helical" evidence="1">
    <location>
        <begin position="197"/>
        <end position="218"/>
    </location>
</feature>
<feature type="transmembrane region" description="Helical" evidence="1">
    <location>
        <begin position="304"/>
        <end position="323"/>
    </location>
</feature>
<keyword evidence="1" id="KW-1133">Transmembrane helix</keyword>
<comment type="caution">
    <text evidence="3">The sequence shown here is derived from an EMBL/GenBank/DDBJ whole genome shotgun (WGS) entry which is preliminary data.</text>
</comment>
<accession>A0ABR9XAC4</accession>
<dbReference type="Proteomes" id="UP000607796">
    <property type="component" value="Unassembled WGS sequence"/>
</dbReference>
<keyword evidence="1" id="KW-0812">Transmembrane</keyword>
<dbReference type="RefSeq" id="WP_194137722.1">
    <property type="nucleotide sequence ID" value="NZ_JADFFK010000033.1"/>
</dbReference>
<organism evidence="3 4">
    <name type="scientific">Salipiger mangrovisoli</name>
    <dbReference type="NCBI Taxonomy" id="2865933"/>
    <lineage>
        <taxon>Bacteria</taxon>
        <taxon>Pseudomonadati</taxon>
        <taxon>Pseudomonadota</taxon>
        <taxon>Alphaproteobacteria</taxon>
        <taxon>Rhodobacterales</taxon>
        <taxon>Roseobacteraceae</taxon>
        <taxon>Salipiger</taxon>
    </lineage>
</organism>
<evidence type="ECO:0000259" key="2">
    <source>
        <dbReference type="Pfam" id="PF01757"/>
    </source>
</evidence>
<feature type="transmembrane region" description="Helical" evidence="1">
    <location>
        <begin position="225"/>
        <end position="242"/>
    </location>
</feature>
<feature type="transmembrane region" description="Helical" evidence="1">
    <location>
        <begin position="140"/>
        <end position="160"/>
    </location>
</feature>
<dbReference type="Pfam" id="PF01757">
    <property type="entry name" value="Acyl_transf_3"/>
    <property type="match status" value="1"/>
</dbReference>
<reference evidence="3 4" key="1">
    <citation type="journal article" date="2021" name="Int. J. Syst. Evol. Microbiol.">
        <title>Salipiger mangrovisoli sp. nov., isolated from mangrove soil and the proposal for the reclassification of Paraphaeobacter pallidus as Salipiger pallidus comb. nov.</title>
        <authorList>
            <person name="Du J."/>
            <person name="Liu Y."/>
            <person name="Pei T."/>
            <person name="Deng M.R."/>
            <person name="Zhu H."/>
        </authorList>
    </citation>
    <scope>NUCLEOTIDE SEQUENCE [LARGE SCALE GENOMIC DNA]</scope>
    <source>
        <strain evidence="3 4">6D45A</strain>
    </source>
</reference>
<feature type="domain" description="Acyltransferase 3" evidence="2">
    <location>
        <begin position="38"/>
        <end position="320"/>
    </location>
</feature>
<protein>
    <submittedName>
        <fullName evidence="3">Acyltransferase</fullName>
    </submittedName>
</protein>
<dbReference type="EMBL" id="JADFFK010000033">
    <property type="protein sequence ID" value="MBE9640452.1"/>
    <property type="molecule type" value="Genomic_DNA"/>
</dbReference>
<sequence>MLGVFGRLATAKAAGERRGGVTEAAASSIRTPLHNALLDYLRFAASLVIVLFHTGSLFKSADQAAVGFFAMVMTYFTLSGFQARKTSLPSYLKTRARRLLYPCLLWAALHIIGKAAAARFEIAPLRADLVGWLPPHGTMAQLWFLPCAFACTALLAMAFHGRPPVSGGGRHGAAMTLVTLIACFAMVSVWSRQILPLFWSIWALYCTSVAIGILLFALRDKPAHLILASLCLVLTGIAMKGLGLSGTTQMTIACPLFVSALLCQLRDRPFARTLGAMSFDIYLCHVVMTALAKSLLGVDLATPSGALIACLLSVLFATAMRITRPGSWLR</sequence>
<evidence type="ECO:0000256" key="1">
    <source>
        <dbReference type="SAM" id="Phobius"/>
    </source>
</evidence>
<dbReference type="InterPro" id="IPR002656">
    <property type="entry name" value="Acyl_transf_3_dom"/>
</dbReference>